<organism evidence="1 2">
    <name type="scientific">Solanum tuberosum</name>
    <name type="common">Potato</name>
    <dbReference type="NCBI Taxonomy" id="4113"/>
    <lineage>
        <taxon>Eukaryota</taxon>
        <taxon>Viridiplantae</taxon>
        <taxon>Streptophyta</taxon>
        <taxon>Embryophyta</taxon>
        <taxon>Tracheophyta</taxon>
        <taxon>Spermatophyta</taxon>
        <taxon>Magnoliopsida</taxon>
        <taxon>eudicotyledons</taxon>
        <taxon>Gunneridae</taxon>
        <taxon>Pentapetalae</taxon>
        <taxon>asterids</taxon>
        <taxon>lamiids</taxon>
        <taxon>Solanales</taxon>
        <taxon>Solanaceae</taxon>
        <taxon>Solanoideae</taxon>
        <taxon>Solaneae</taxon>
        <taxon>Solanum</taxon>
    </lineage>
</organism>
<dbReference type="Gramene" id="PGSC0003DMT400065674">
    <property type="protein sequence ID" value="PGSC0003DMT400065674"/>
    <property type="gene ID" value="PGSC0003DMG400025547"/>
</dbReference>
<dbReference type="HOGENOM" id="CLU_2376910_0_0_1"/>
<accession>M1CEE8</accession>
<reference evidence="2" key="1">
    <citation type="journal article" date="2011" name="Nature">
        <title>Genome sequence and analysis of the tuber crop potato.</title>
        <authorList>
            <consortium name="The Potato Genome Sequencing Consortium"/>
        </authorList>
    </citation>
    <scope>NUCLEOTIDE SEQUENCE [LARGE SCALE GENOMIC DNA]</scope>
    <source>
        <strain evidence="2">cv. DM1-3 516 R44</strain>
    </source>
</reference>
<dbReference type="Proteomes" id="UP000011115">
    <property type="component" value="Unassembled WGS sequence"/>
</dbReference>
<sequence length="95" mass="10930">MAEFTRAQHFITACHACLVCPQPIKLHQHPHLHPQLVADVYLNALERKDVHETRRDLYKIFTSKQNQLFKVLSIRCIMGYNCKAILSVVGEAPAY</sequence>
<dbReference type="AlphaFoldDB" id="M1CEE8"/>
<dbReference type="InParanoid" id="M1CEE8"/>
<dbReference type="EnsemblPlants" id="PGSC0003DMT400065674">
    <property type="protein sequence ID" value="PGSC0003DMT400065674"/>
    <property type="gene ID" value="PGSC0003DMG400025547"/>
</dbReference>
<evidence type="ECO:0000313" key="1">
    <source>
        <dbReference type="EnsemblPlants" id="PGSC0003DMT400065674"/>
    </source>
</evidence>
<keyword evidence="2" id="KW-1185">Reference proteome</keyword>
<dbReference type="PaxDb" id="4113-PGSC0003DMT400065674"/>
<evidence type="ECO:0000313" key="2">
    <source>
        <dbReference type="Proteomes" id="UP000011115"/>
    </source>
</evidence>
<protein>
    <submittedName>
        <fullName evidence="1">Late blight resistance protein</fullName>
    </submittedName>
</protein>
<name>M1CEE8_SOLTU</name>
<proteinExistence type="predicted"/>
<reference evidence="1" key="2">
    <citation type="submission" date="2015-06" db="UniProtKB">
        <authorList>
            <consortium name="EnsemblPlants"/>
        </authorList>
    </citation>
    <scope>IDENTIFICATION</scope>
    <source>
        <strain evidence="1">DM1-3 516 R44</strain>
    </source>
</reference>